<evidence type="ECO:0000313" key="1">
    <source>
        <dbReference type="Proteomes" id="UP000050640"/>
    </source>
</evidence>
<dbReference type="Gene3D" id="1.25.10.10">
    <property type="entry name" value="Leucine-rich Repeat Variant"/>
    <property type="match status" value="1"/>
</dbReference>
<evidence type="ECO:0000313" key="2">
    <source>
        <dbReference type="WBParaSite" id="EEL_0000897801-mRNA-1"/>
    </source>
</evidence>
<keyword evidence="1" id="KW-1185">Reference proteome</keyword>
<proteinExistence type="predicted"/>
<organism evidence="1 2">
    <name type="scientific">Elaeophora elaphi</name>
    <dbReference type="NCBI Taxonomy" id="1147741"/>
    <lineage>
        <taxon>Eukaryota</taxon>
        <taxon>Metazoa</taxon>
        <taxon>Ecdysozoa</taxon>
        <taxon>Nematoda</taxon>
        <taxon>Chromadorea</taxon>
        <taxon>Rhabditida</taxon>
        <taxon>Spirurina</taxon>
        <taxon>Spiruromorpha</taxon>
        <taxon>Filarioidea</taxon>
        <taxon>Onchocercidae</taxon>
        <taxon>Elaeophora</taxon>
    </lineage>
</organism>
<accession>A0A0R3S2N3</accession>
<name>A0A0R3S2N3_9BILA</name>
<sequence>MLQTLSKLIESVYSIKPRQAEAAGLPVLWELLKTPPRSSSDPEVRDAIRHFAVTMARCLSNKTLLELSTFRISPSQKKTLQELIS</sequence>
<reference evidence="2" key="1">
    <citation type="submission" date="2017-02" db="UniProtKB">
        <authorList>
            <consortium name="WormBaseParasite"/>
        </authorList>
    </citation>
    <scope>IDENTIFICATION</scope>
</reference>
<dbReference type="WBParaSite" id="EEL_0000897801-mRNA-1">
    <property type="protein sequence ID" value="EEL_0000897801-mRNA-1"/>
    <property type="gene ID" value="EEL_0000897801"/>
</dbReference>
<dbReference type="AlphaFoldDB" id="A0A0R3S2N3"/>
<dbReference type="Proteomes" id="UP000050640">
    <property type="component" value="Unplaced"/>
</dbReference>
<dbReference type="InterPro" id="IPR011989">
    <property type="entry name" value="ARM-like"/>
</dbReference>
<protein>
    <submittedName>
        <fullName evidence="2">Maestro heat-like repeat-containing protein family member 1</fullName>
    </submittedName>
</protein>